<keyword evidence="4 12" id="KW-0812">Transmembrane</keyword>
<dbReference type="STRING" id="1707952.A6A03_02155"/>
<dbReference type="GO" id="GO:0015035">
    <property type="term" value="F:protein-disulfide reductase activity"/>
    <property type="evidence" value="ECO:0007669"/>
    <property type="project" value="InterPro"/>
</dbReference>
<evidence type="ECO:0000256" key="5">
    <source>
        <dbReference type="ARBA" id="ARBA00022982"/>
    </source>
</evidence>
<evidence type="ECO:0000256" key="4">
    <source>
        <dbReference type="ARBA" id="ARBA00022692"/>
    </source>
</evidence>
<dbReference type="InterPro" id="IPR023380">
    <property type="entry name" value="DsbB-like_sf"/>
</dbReference>
<dbReference type="RefSeq" id="WP_066788225.1">
    <property type="nucleotide sequence ID" value="NZ_LWQS01000060.1"/>
</dbReference>
<proteinExistence type="inferred from homology"/>
<sequence length="187" mass="20365">MERAQSMPITTATTKLGLLDWLSLSCRHIALLAAMIATAGSLFFSEVLRWIPCELCWYQRILMYPLVVLLFVGIWRDDRKVYLYALPLALAGIAVSLYHYLMVMLIIPPAPCAGAVPCAFDYINIPGALSFVKIPFLALVAFSIISVMMANLALAETPPACGRPARITATVIVLGTAALFIGLGMMI</sequence>
<reference evidence="13 14" key="1">
    <citation type="submission" date="2016-04" db="EMBL/GenBank/DDBJ databases">
        <title>Chloroflexus islandicus sp. nov., a thermophilic filamentous anoxygenic phototrophic bacterium from geyser Strokkur (Iceland).</title>
        <authorList>
            <person name="Gaisin V.A."/>
            <person name="Kalashnikov A.M."/>
            <person name="Sukhacheva M.V."/>
            <person name="Grouzdev D.S."/>
            <person name="Ivanov T.M."/>
            <person name="Kuznetsov B."/>
            <person name="Gorlenko V.M."/>
        </authorList>
    </citation>
    <scope>NUCLEOTIDE SEQUENCE [LARGE SCALE GENOMIC DNA]</scope>
    <source>
        <strain evidence="14">isl-2</strain>
    </source>
</reference>
<evidence type="ECO:0000256" key="9">
    <source>
        <dbReference type="ARBA" id="ARBA00023157"/>
    </source>
</evidence>
<dbReference type="EMBL" id="LWQS01000060">
    <property type="protein sequence ID" value="OAN44980.1"/>
    <property type="molecule type" value="Genomic_DNA"/>
</dbReference>
<keyword evidence="9" id="KW-1015">Disulfide bond</keyword>
<dbReference type="InterPro" id="IPR003752">
    <property type="entry name" value="DiS_bond_form_DsbB/BdbC"/>
</dbReference>
<protein>
    <submittedName>
        <fullName evidence="13">Disulfide bond formation protein DsbB</fullName>
    </submittedName>
</protein>
<dbReference type="GO" id="GO:0006457">
    <property type="term" value="P:protein folding"/>
    <property type="evidence" value="ECO:0007669"/>
    <property type="project" value="InterPro"/>
</dbReference>
<keyword evidence="14" id="KW-1185">Reference proteome</keyword>
<organism evidence="13 14">
    <name type="scientific">Chloroflexus islandicus</name>
    <dbReference type="NCBI Taxonomy" id="1707952"/>
    <lineage>
        <taxon>Bacteria</taxon>
        <taxon>Bacillati</taxon>
        <taxon>Chloroflexota</taxon>
        <taxon>Chloroflexia</taxon>
        <taxon>Chloroflexales</taxon>
        <taxon>Chloroflexineae</taxon>
        <taxon>Chloroflexaceae</taxon>
        <taxon>Chloroflexus</taxon>
    </lineage>
</organism>
<dbReference type="Pfam" id="PF02600">
    <property type="entry name" value="DsbB"/>
    <property type="match status" value="1"/>
</dbReference>
<dbReference type="SUPFAM" id="SSF158442">
    <property type="entry name" value="DsbB-like"/>
    <property type="match status" value="1"/>
</dbReference>
<feature type="transmembrane region" description="Helical" evidence="12">
    <location>
        <begin position="167"/>
        <end position="186"/>
    </location>
</feature>
<keyword evidence="6 12" id="KW-1133">Transmembrane helix</keyword>
<feature type="transmembrane region" description="Helical" evidence="12">
    <location>
        <begin position="29"/>
        <end position="51"/>
    </location>
</feature>
<keyword evidence="10" id="KW-0143">Chaperone</keyword>
<feature type="transmembrane region" description="Helical" evidence="12">
    <location>
        <begin position="57"/>
        <end position="75"/>
    </location>
</feature>
<dbReference type="OrthoDB" id="158402at2"/>
<name>A0A178M886_9CHLR</name>
<dbReference type="PANTHER" id="PTHR43469">
    <property type="entry name" value="DISULFIDE FORMATION PROTEIN-RELATED"/>
    <property type="match status" value="1"/>
</dbReference>
<comment type="subcellular location">
    <subcellularLocation>
        <location evidence="1">Membrane</location>
        <topology evidence="1">Multi-pass membrane protein</topology>
    </subcellularLocation>
</comment>
<dbReference type="InterPro" id="IPR012187">
    <property type="entry name" value="Disulphide_bond_form_BdbC"/>
</dbReference>
<comment type="similarity">
    <text evidence="2">Belongs to the DsbB family. BdbC subfamily.</text>
</comment>
<evidence type="ECO:0000256" key="10">
    <source>
        <dbReference type="ARBA" id="ARBA00023186"/>
    </source>
</evidence>
<keyword evidence="7" id="KW-0560">Oxidoreductase</keyword>
<keyword evidence="8 12" id="KW-0472">Membrane</keyword>
<evidence type="ECO:0000313" key="13">
    <source>
        <dbReference type="EMBL" id="OAN44980.1"/>
    </source>
</evidence>
<keyword evidence="11" id="KW-0676">Redox-active center</keyword>
<feature type="transmembrane region" description="Helical" evidence="12">
    <location>
        <begin position="134"/>
        <end position="155"/>
    </location>
</feature>
<evidence type="ECO:0000256" key="7">
    <source>
        <dbReference type="ARBA" id="ARBA00023002"/>
    </source>
</evidence>
<evidence type="ECO:0000256" key="2">
    <source>
        <dbReference type="ARBA" id="ARBA00007602"/>
    </source>
</evidence>
<feature type="transmembrane region" description="Helical" evidence="12">
    <location>
        <begin position="82"/>
        <end position="101"/>
    </location>
</feature>
<dbReference type="Proteomes" id="UP000078287">
    <property type="component" value="Unassembled WGS sequence"/>
</dbReference>
<dbReference type="PANTHER" id="PTHR43469:SF1">
    <property type="entry name" value="SPBETA PROPHAGE-DERIVED DISULFIDE BOND FORMATION PROTEIN B"/>
    <property type="match status" value="1"/>
</dbReference>
<dbReference type="Gene3D" id="1.20.1550.10">
    <property type="entry name" value="DsbB-like"/>
    <property type="match status" value="1"/>
</dbReference>
<comment type="caution">
    <text evidence="13">The sequence shown here is derived from an EMBL/GenBank/DDBJ whole genome shotgun (WGS) entry which is preliminary data.</text>
</comment>
<keyword evidence="3" id="KW-0813">Transport</keyword>
<gene>
    <name evidence="13" type="ORF">A6A03_02155</name>
</gene>
<evidence type="ECO:0000313" key="14">
    <source>
        <dbReference type="Proteomes" id="UP000078287"/>
    </source>
</evidence>
<dbReference type="AlphaFoldDB" id="A0A178M886"/>
<keyword evidence="5" id="KW-0249">Electron transport</keyword>
<accession>A0A178M886</accession>
<evidence type="ECO:0000256" key="1">
    <source>
        <dbReference type="ARBA" id="ARBA00004141"/>
    </source>
</evidence>
<dbReference type="NCBIfam" id="NF002849">
    <property type="entry name" value="PRK03113.1"/>
    <property type="match status" value="1"/>
</dbReference>
<evidence type="ECO:0000256" key="11">
    <source>
        <dbReference type="ARBA" id="ARBA00023284"/>
    </source>
</evidence>
<evidence type="ECO:0000256" key="6">
    <source>
        <dbReference type="ARBA" id="ARBA00022989"/>
    </source>
</evidence>
<evidence type="ECO:0000256" key="8">
    <source>
        <dbReference type="ARBA" id="ARBA00023136"/>
    </source>
</evidence>
<dbReference type="GO" id="GO:0016020">
    <property type="term" value="C:membrane"/>
    <property type="evidence" value="ECO:0007669"/>
    <property type="project" value="UniProtKB-SubCell"/>
</dbReference>
<evidence type="ECO:0000256" key="12">
    <source>
        <dbReference type="SAM" id="Phobius"/>
    </source>
</evidence>
<evidence type="ECO:0000256" key="3">
    <source>
        <dbReference type="ARBA" id="ARBA00022448"/>
    </source>
</evidence>